<evidence type="ECO:0000313" key="3">
    <source>
        <dbReference type="Proteomes" id="UP001198983"/>
    </source>
</evidence>
<dbReference type="InterPro" id="IPR046208">
    <property type="entry name" value="DUF6241"/>
</dbReference>
<sequence>MTNVKPDKNLVSNIDFDSLEIEKNIDKDIDKYIKEFNVNNADLDLIHIPNDLKSSIKIPFKELKKEKRKNLRYKILDLTFVLIILLPVIGAIYPNIFIKAPKVYGVFENINEFIQIDNLKSFIGIGKEVVEGSESSSVETIYIKEKEIKKPKGNNEAIKLIHSLANTLVEAEYKWQCSEVTPKTIDLALEGVEEIKNDYDRMHLRNSLTKWKSGDFSNAVEVHNYVWEMLDGNVGKAEVLDKDKIQSILNEYY</sequence>
<dbReference type="EMBL" id="CP081135">
    <property type="protein sequence ID" value="UEL48377.1"/>
    <property type="molecule type" value="Genomic_DNA"/>
</dbReference>
<evidence type="ECO:0000256" key="1">
    <source>
        <dbReference type="SAM" id="Phobius"/>
    </source>
</evidence>
<dbReference type="Pfam" id="PF19754">
    <property type="entry name" value="DUF6241"/>
    <property type="match status" value="1"/>
</dbReference>
<organism evidence="2 3">
    <name type="scientific">Terrisporobacter hibernicus</name>
    <dbReference type="NCBI Taxonomy" id="2813371"/>
    <lineage>
        <taxon>Bacteria</taxon>
        <taxon>Bacillati</taxon>
        <taxon>Bacillota</taxon>
        <taxon>Clostridia</taxon>
        <taxon>Peptostreptococcales</taxon>
        <taxon>Peptostreptococcaceae</taxon>
        <taxon>Terrisporobacter</taxon>
    </lineage>
</organism>
<dbReference type="Proteomes" id="UP001198983">
    <property type="component" value="Chromosome"/>
</dbReference>
<dbReference type="AlphaFoldDB" id="A0AAX2ZGN6"/>
<protein>
    <recommendedName>
        <fullName evidence="4">DUF5667 domain-containing protein</fullName>
    </recommendedName>
</protein>
<dbReference type="KEGG" id="tem:JW646_02675"/>
<keyword evidence="1" id="KW-1133">Transmembrane helix</keyword>
<accession>A0AAX2ZGN6</accession>
<evidence type="ECO:0008006" key="4">
    <source>
        <dbReference type="Google" id="ProtNLM"/>
    </source>
</evidence>
<reference evidence="2 3" key="1">
    <citation type="journal article" date="2023" name="Int. J. Syst. Evol. Microbiol.">
        <title>Terrisporobacter hibernicus sp. nov., isolated from bovine faeces in Northern Ireland.</title>
        <authorList>
            <person name="Mitchell M."/>
            <person name="Nguyen S.V."/>
            <person name="Connor M."/>
            <person name="Fairley D.J."/>
            <person name="Donoghue O."/>
            <person name="Marshall H."/>
            <person name="Koolman L."/>
            <person name="McMullan G."/>
            <person name="Schaffer K.E."/>
            <person name="McGrath J.W."/>
            <person name="Fanning S."/>
        </authorList>
    </citation>
    <scope>NUCLEOTIDE SEQUENCE [LARGE SCALE GENOMIC DNA]</scope>
    <source>
        <strain evidence="2 3">MCA3</strain>
    </source>
</reference>
<proteinExistence type="predicted"/>
<keyword evidence="3" id="KW-1185">Reference proteome</keyword>
<keyword evidence="1" id="KW-0812">Transmembrane</keyword>
<gene>
    <name evidence="2" type="ORF">JW646_02675</name>
</gene>
<evidence type="ECO:0000313" key="2">
    <source>
        <dbReference type="EMBL" id="UEL48377.1"/>
    </source>
</evidence>
<feature type="transmembrane region" description="Helical" evidence="1">
    <location>
        <begin position="75"/>
        <end position="93"/>
    </location>
</feature>
<keyword evidence="1" id="KW-0472">Membrane</keyword>
<name>A0AAX2ZGN6_9FIRM</name>
<dbReference type="RefSeq" id="WP_074918157.1">
    <property type="nucleotide sequence ID" value="NZ_CP081135.1"/>
</dbReference>